<evidence type="ECO:0000256" key="1">
    <source>
        <dbReference type="SAM" id="Phobius"/>
    </source>
</evidence>
<sequence>MIPFIISYVMKLNPDTESKILTSSWQVPVFLIGFSPYCGHCKAVLPYWEKLKEKYENDKHILISELNCVDFRDMCRNKYKVGSYPSFKVIKRGQIEGVHPANRNLEGFDKIATELRQQNMDEMCNQIAFMPKDVSYPYFIYHTTENIKTACKFMESLERRESIKPFRKQIFTDANATNTYFEAILSPNTSLNMSGFVETYNIESFVEEYKYKNFQQIPWVVAFSRKRPIALLVNSTTQVAPQFENLSNTSPKYYWIAITSKAYNSNCPIGYNITDNDLPAIWFSNPKKNKGKLLLNATVESINDILGKDPKNLPEMKAFKFKNAFARSKIVFNTIDYVIFAVIGVSVATILFAIGFIIYELRNSLKIE</sequence>
<keyword evidence="1" id="KW-0472">Membrane</keyword>
<dbReference type="Pfam" id="PF00085">
    <property type="entry name" value="Thioredoxin"/>
    <property type="match status" value="1"/>
</dbReference>
<evidence type="ECO:0000313" key="3">
    <source>
        <dbReference type="EMBL" id="EAY09078.1"/>
    </source>
</evidence>
<protein>
    <submittedName>
        <fullName evidence="3">Thioredoxin family protein</fullName>
    </submittedName>
</protein>
<evidence type="ECO:0000313" key="4">
    <source>
        <dbReference type="Proteomes" id="UP000001542"/>
    </source>
</evidence>
<dbReference type="VEuPathDB" id="TrichDB:TVAG_180530"/>
<dbReference type="Proteomes" id="UP000001542">
    <property type="component" value="Unassembled WGS sequence"/>
</dbReference>
<dbReference type="PANTHER" id="PTHR45672:SF11">
    <property type="entry name" value="PROTEIN DISULFIDE-ISOMERASE C17H9.14C"/>
    <property type="match status" value="1"/>
</dbReference>
<dbReference type="Gene3D" id="3.40.30.10">
    <property type="entry name" value="Glutaredoxin"/>
    <property type="match status" value="1"/>
</dbReference>
<dbReference type="KEGG" id="tva:4766993"/>
<reference evidence="3" key="1">
    <citation type="submission" date="2006-10" db="EMBL/GenBank/DDBJ databases">
        <authorList>
            <person name="Amadeo P."/>
            <person name="Zhao Q."/>
            <person name="Wortman J."/>
            <person name="Fraser-Liggett C."/>
            <person name="Carlton J."/>
        </authorList>
    </citation>
    <scope>NUCLEOTIDE SEQUENCE</scope>
    <source>
        <strain evidence="3">G3</strain>
    </source>
</reference>
<dbReference type="InterPro" id="IPR036249">
    <property type="entry name" value="Thioredoxin-like_sf"/>
</dbReference>
<dbReference type="CDD" id="cd02961">
    <property type="entry name" value="PDI_a_family"/>
    <property type="match status" value="1"/>
</dbReference>
<dbReference type="PROSITE" id="PS51352">
    <property type="entry name" value="THIOREDOXIN_2"/>
    <property type="match status" value="1"/>
</dbReference>
<accession>A2EE81</accession>
<dbReference type="GO" id="GO:0003756">
    <property type="term" value="F:protein disulfide isomerase activity"/>
    <property type="evidence" value="ECO:0000318"/>
    <property type="project" value="GO_Central"/>
</dbReference>
<keyword evidence="4" id="KW-1185">Reference proteome</keyword>
<dbReference type="PANTHER" id="PTHR45672">
    <property type="entry name" value="PROTEIN DISULFIDE-ISOMERASE C17H9.14C-RELATED"/>
    <property type="match status" value="1"/>
</dbReference>
<dbReference type="SUPFAM" id="SSF52833">
    <property type="entry name" value="Thioredoxin-like"/>
    <property type="match status" value="1"/>
</dbReference>
<keyword evidence="1" id="KW-0812">Transmembrane</keyword>
<gene>
    <name evidence="3" type="ORF">TVAG_180530</name>
</gene>
<feature type="domain" description="Thioredoxin" evidence="2">
    <location>
        <begin position="1"/>
        <end position="117"/>
    </location>
</feature>
<dbReference type="InParanoid" id="A2EE81"/>
<proteinExistence type="predicted"/>
<dbReference type="eggNOG" id="KOG0190">
    <property type="taxonomic scope" value="Eukaryota"/>
</dbReference>
<dbReference type="AlphaFoldDB" id="A2EE81"/>
<dbReference type="InterPro" id="IPR013766">
    <property type="entry name" value="Thioredoxin_domain"/>
</dbReference>
<dbReference type="RefSeq" id="XP_001321301.1">
    <property type="nucleotide sequence ID" value="XM_001321266.1"/>
</dbReference>
<dbReference type="GO" id="GO:0006457">
    <property type="term" value="P:protein folding"/>
    <property type="evidence" value="ECO:0000318"/>
    <property type="project" value="GO_Central"/>
</dbReference>
<dbReference type="STRING" id="5722.A2EE81"/>
<dbReference type="InterPro" id="IPR051063">
    <property type="entry name" value="PDI"/>
</dbReference>
<feature type="transmembrane region" description="Helical" evidence="1">
    <location>
        <begin position="337"/>
        <end position="359"/>
    </location>
</feature>
<reference evidence="3" key="2">
    <citation type="journal article" date="2007" name="Science">
        <title>Draft genome sequence of the sexually transmitted pathogen Trichomonas vaginalis.</title>
        <authorList>
            <person name="Carlton J.M."/>
            <person name="Hirt R.P."/>
            <person name="Silva J.C."/>
            <person name="Delcher A.L."/>
            <person name="Schatz M."/>
            <person name="Zhao Q."/>
            <person name="Wortman J.R."/>
            <person name="Bidwell S.L."/>
            <person name="Alsmark U.C.M."/>
            <person name="Besteiro S."/>
            <person name="Sicheritz-Ponten T."/>
            <person name="Noel C.J."/>
            <person name="Dacks J.B."/>
            <person name="Foster P.G."/>
            <person name="Simillion C."/>
            <person name="Van de Peer Y."/>
            <person name="Miranda-Saavedra D."/>
            <person name="Barton G.J."/>
            <person name="Westrop G.D."/>
            <person name="Mueller S."/>
            <person name="Dessi D."/>
            <person name="Fiori P.L."/>
            <person name="Ren Q."/>
            <person name="Paulsen I."/>
            <person name="Zhang H."/>
            <person name="Bastida-Corcuera F.D."/>
            <person name="Simoes-Barbosa A."/>
            <person name="Brown M.T."/>
            <person name="Hayes R.D."/>
            <person name="Mukherjee M."/>
            <person name="Okumura C.Y."/>
            <person name="Schneider R."/>
            <person name="Smith A.J."/>
            <person name="Vanacova S."/>
            <person name="Villalvazo M."/>
            <person name="Haas B.J."/>
            <person name="Pertea M."/>
            <person name="Feldblyum T.V."/>
            <person name="Utterback T.R."/>
            <person name="Shu C.L."/>
            <person name="Osoegawa K."/>
            <person name="de Jong P.J."/>
            <person name="Hrdy I."/>
            <person name="Horvathova L."/>
            <person name="Zubacova Z."/>
            <person name="Dolezal P."/>
            <person name="Malik S.B."/>
            <person name="Logsdon J.M. Jr."/>
            <person name="Henze K."/>
            <person name="Gupta A."/>
            <person name="Wang C.C."/>
            <person name="Dunne R.L."/>
            <person name="Upcroft J.A."/>
            <person name="Upcroft P."/>
            <person name="White O."/>
            <person name="Salzberg S.L."/>
            <person name="Tang P."/>
            <person name="Chiu C.-H."/>
            <person name="Lee Y.-S."/>
            <person name="Embley T.M."/>
            <person name="Coombs G.H."/>
            <person name="Mottram J.C."/>
            <person name="Tachezy J."/>
            <person name="Fraser-Liggett C.M."/>
            <person name="Johnson P.J."/>
        </authorList>
    </citation>
    <scope>NUCLEOTIDE SEQUENCE [LARGE SCALE GENOMIC DNA]</scope>
    <source>
        <strain evidence="3">G3</strain>
    </source>
</reference>
<dbReference type="VEuPathDB" id="TrichDB:TVAGG3_0614090"/>
<dbReference type="EMBL" id="DS113365">
    <property type="protein sequence ID" value="EAY09078.1"/>
    <property type="molecule type" value="Genomic_DNA"/>
</dbReference>
<evidence type="ECO:0000259" key="2">
    <source>
        <dbReference type="PROSITE" id="PS51352"/>
    </source>
</evidence>
<dbReference type="GO" id="GO:0005783">
    <property type="term" value="C:endoplasmic reticulum"/>
    <property type="evidence" value="ECO:0000318"/>
    <property type="project" value="GO_Central"/>
</dbReference>
<organism evidence="3 4">
    <name type="scientific">Trichomonas vaginalis (strain ATCC PRA-98 / G3)</name>
    <dbReference type="NCBI Taxonomy" id="412133"/>
    <lineage>
        <taxon>Eukaryota</taxon>
        <taxon>Metamonada</taxon>
        <taxon>Parabasalia</taxon>
        <taxon>Trichomonadida</taxon>
        <taxon>Trichomonadidae</taxon>
        <taxon>Trichomonas</taxon>
    </lineage>
</organism>
<dbReference type="SMR" id="A2EE81"/>
<dbReference type="OrthoDB" id="10264505at2759"/>
<name>A2EE81_TRIV3</name>
<keyword evidence="1" id="KW-1133">Transmembrane helix</keyword>